<dbReference type="PANTHER" id="PTHR32179">
    <property type="entry name" value="NICOTINATE-NUCLEOTIDE PYROPHOSPHORYLASE [CARBOXYLATING]"/>
    <property type="match status" value="1"/>
</dbReference>
<keyword evidence="7 12" id="KW-0662">Pyridine nucleotide biosynthesis</keyword>
<comment type="function">
    <text evidence="1 12">Involved in the catabolism of quinolinic acid (QA).</text>
</comment>
<evidence type="ECO:0000256" key="1">
    <source>
        <dbReference type="ARBA" id="ARBA00003237"/>
    </source>
</evidence>
<dbReference type="InterPro" id="IPR027277">
    <property type="entry name" value="NadC/ModD"/>
</dbReference>
<dbReference type="GO" id="GO:0004514">
    <property type="term" value="F:nicotinate-nucleotide diphosphorylase (carboxylating) activity"/>
    <property type="evidence" value="ECO:0007669"/>
    <property type="project" value="UniProtKB-EC"/>
</dbReference>
<comment type="pathway">
    <text evidence="2 12">Cofactor biosynthesis; NAD(+) biosynthesis; nicotinate D-ribonucleotide from quinolinate: step 1/1.</text>
</comment>
<comment type="subunit">
    <text evidence="4 12">Hexamer formed by 3 homodimers.</text>
</comment>
<evidence type="ECO:0000256" key="3">
    <source>
        <dbReference type="ARBA" id="ARBA00009400"/>
    </source>
</evidence>
<dbReference type="SUPFAM" id="SSF54675">
    <property type="entry name" value="Nicotinate/Quinolinate PRTase N-terminal domain-like"/>
    <property type="match status" value="1"/>
</dbReference>
<feature type="domain" description="Quinolinate phosphoribosyl transferase N-terminal" evidence="14">
    <location>
        <begin position="42"/>
        <end position="112"/>
    </location>
</feature>
<proteinExistence type="inferred from homology"/>
<evidence type="ECO:0000256" key="12">
    <source>
        <dbReference type="PIRNR" id="PIRNR006250"/>
    </source>
</evidence>
<dbReference type="InterPro" id="IPR022412">
    <property type="entry name" value="Quinolinate_PRibosylTrfase_N"/>
</dbReference>
<dbReference type="AlphaFoldDB" id="A0AA39PUH8"/>
<comment type="catalytic activity">
    <reaction evidence="11 12">
        <text>nicotinate beta-D-ribonucleotide + CO2 + diphosphate = quinolinate + 5-phospho-alpha-D-ribose 1-diphosphate + 2 H(+)</text>
        <dbReference type="Rhea" id="RHEA:12733"/>
        <dbReference type="ChEBI" id="CHEBI:15378"/>
        <dbReference type="ChEBI" id="CHEBI:16526"/>
        <dbReference type="ChEBI" id="CHEBI:29959"/>
        <dbReference type="ChEBI" id="CHEBI:33019"/>
        <dbReference type="ChEBI" id="CHEBI:57502"/>
        <dbReference type="ChEBI" id="CHEBI:58017"/>
        <dbReference type="EC" id="2.4.2.19"/>
    </reaction>
</comment>
<accession>A0AA39PUH8</accession>
<dbReference type="InterPro" id="IPR013785">
    <property type="entry name" value="Aldolase_TIM"/>
</dbReference>
<dbReference type="Pfam" id="PF02749">
    <property type="entry name" value="QRPTase_N"/>
    <property type="match status" value="1"/>
</dbReference>
<keyword evidence="16" id="KW-1185">Reference proteome</keyword>
<dbReference type="GO" id="GO:0005737">
    <property type="term" value="C:cytoplasm"/>
    <property type="evidence" value="ECO:0007669"/>
    <property type="project" value="TreeGrafter"/>
</dbReference>
<dbReference type="Gene3D" id="3.90.1170.20">
    <property type="entry name" value="Quinolinate phosphoribosyl transferase, N-terminal domain"/>
    <property type="match status" value="1"/>
</dbReference>
<evidence type="ECO:0000259" key="13">
    <source>
        <dbReference type="Pfam" id="PF01729"/>
    </source>
</evidence>
<dbReference type="CDD" id="cd01572">
    <property type="entry name" value="QPRTase"/>
    <property type="match status" value="1"/>
</dbReference>
<dbReference type="Proteomes" id="UP001175227">
    <property type="component" value="Unassembled WGS sequence"/>
</dbReference>
<dbReference type="PANTHER" id="PTHR32179:SF3">
    <property type="entry name" value="NICOTINATE-NUCLEOTIDE PYROPHOSPHORYLASE [CARBOXYLATING]"/>
    <property type="match status" value="1"/>
</dbReference>
<dbReference type="InterPro" id="IPR036068">
    <property type="entry name" value="Nicotinate_pribotase-like_C"/>
</dbReference>
<dbReference type="InterPro" id="IPR037128">
    <property type="entry name" value="Quinolinate_PRibosylTase_N_sf"/>
</dbReference>
<keyword evidence="8 12" id="KW-0328">Glycosyltransferase</keyword>
<dbReference type="Gene3D" id="3.20.20.70">
    <property type="entry name" value="Aldolase class I"/>
    <property type="match status" value="1"/>
</dbReference>
<dbReference type="GO" id="GO:0034213">
    <property type="term" value="P:quinolinate catabolic process"/>
    <property type="evidence" value="ECO:0007669"/>
    <property type="project" value="TreeGrafter"/>
</dbReference>
<keyword evidence="9 12" id="KW-0808">Transferase</keyword>
<dbReference type="FunFam" id="3.20.20.70:FF:000090">
    <property type="entry name" value="Nicotinate-nucleotide pyrophosphorylase [carboxylating]"/>
    <property type="match status" value="1"/>
</dbReference>
<comment type="caution">
    <text evidence="15">The sequence shown here is derived from an EMBL/GenBank/DDBJ whole genome shotgun (WGS) entry which is preliminary data.</text>
</comment>
<evidence type="ECO:0000256" key="5">
    <source>
        <dbReference type="ARBA" id="ARBA00011944"/>
    </source>
</evidence>
<dbReference type="GO" id="GO:0009435">
    <property type="term" value="P:NAD+ biosynthetic process"/>
    <property type="evidence" value="ECO:0007669"/>
    <property type="project" value="InterPro"/>
</dbReference>
<evidence type="ECO:0000256" key="7">
    <source>
        <dbReference type="ARBA" id="ARBA00022642"/>
    </source>
</evidence>
<evidence type="ECO:0000256" key="9">
    <source>
        <dbReference type="ARBA" id="ARBA00022679"/>
    </source>
</evidence>
<reference evidence="15" key="1">
    <citation type="submission" date="2023-06" db="EMBL/GenBank/DDBJ databases">
        <authorList>
            <consortium name="Lawrence Berkeley National Laboratory"/>
            <person name="Ahrendt S."/>
            <person name="Sahu N."/>
            <person name="Indic B."/>
            <person name="Wong-Bajracharya J."/>
            <person name="Merenyi Z."/>
            <person name="Ke H.-M."/>
            <person name="Monk M."/>
            <person name="Kocsube S."/>
            <person name="Drula E."/>
            <person name="Lipzen A."/>
            <person name="Balint B."/>
            <person name="Henrissat B."/>
            <person name="Andreopoulos B."/>
            <person name="Martin F.M."/>
            <person name="Harder C.B."/>
            <person name="Rigling D."/>
            <person name="Ford K.L."/>
            <person name="Foster G.D."/>
            <person name="Pangilinan J."/>
            <person name="Papanicolaou A."/>
            <person name="Barry K."/>
            <person name="LaButti K."/>
            <person name="Viragh M."/>
            <person name="Koriabine M."/>
            <person name="Yan M."/>
            <person name="Riley R."/>
            <person name="Champramary S."/>
            <person name="Plett K.L."/>
            <person name="Tsai I.J."/>
            <person name="Slot J."/>
            <person name="Sipos G."/>
            <person name="Plett J."/>
            <person name="Nagy L.G."/>
            <person name="Grigoriev I.V."/>
        </authorList>
    </citation>
    <scope>NUCLEOTIDE SEQUENCE</scope>
    <source>
        <strain evidence="15">ICMP 16352</strain>
    </source>
</reference>
<evidence type="ECO:0000259" key="14">
    <source>
        <dbReference type="Pfam" id="PF02749"/>
    </source>
</evidence>
<gene>
    <name evidence="15" type="ORF">IW261DRAFT_1588160</name>
</gene>
<dbReference type="PIRSF" id="PIRSF006250">
    <property type="entry name" value="NadC_ModD"/>
    <property type="match status" value="1"/>
</dbReference>
<protein>
    <recommendedName>
        <fullName evidence="6 12">Nicotinate-nucleotide pyrophosphorylase [carboxylating]</fullName>
        <ecNumber evidence="5 12">2.4.2.19</ecNumber>
    </recommendedName>
    <alternativeName>
        <fullName evidence="10 12">Quinolinate phosphoribosyltransferase [decarboxylating]</fullName>
    </alternativeName>
</protein>
<dbReference type="InterPro" id="IPR002638">
    <property type="entry name" value="Quinolinate_PRibosylTrfase_C"/>
</dbReference>
<evidence type="ECO:0000313" key="16">
    <source>
        <dbReference type="Proteomes" id="UP001175227"/>
    </source>
</evidence>
<dbReference type="EC" id="2.4.2.19" evidence="5 12"/>
<organism evidence="15 16">
    <name type="scientific">Armillaria novae-zelandiae</name>
    <dbReference type="NCBI Taxonomy" id="153914"/>
    <lineage>
        <taxon>Eukaryota</taxon>
        <taxon>Fungi</taxon>
        <taxon>Dikarya</taxon>
        <taxon>Basidiomycota</taxon>
        <taxon>Agaricomycotina</taxon>
        <taxon>Agaricomycetes</taxon>
        <taxon>Agaricomycetidae</taxon>
        <taxon>Agaricales</taxon>
        <taxon>Marasmiineae</taxon>
        <taxon>Physalacriaceae</taxon>
        <taxon>Armillaria</taxon>
    </lineage>
</organism>
<evidence type="ECO:0000256" key="6">
    <source>
        <dbReference type="ARBA" id="ARBA00020990"/>
    </source>
</evidence>
<dbReference type="EMBL" id="JAUEPR010000001">
    <property type="protein sequence ID" value="KAK0490787.1"/>
    <property type="molecule type" value="Genomic_DNA"/>
</dbReference>
<evidence type="ECO:0000256" key="4">
    <source>
        <dbReference type="ARBA" id="ARBA00011218"/>
    </source>
</evidence>
<evidence type="ECO:0000256" key="10">
    <source>
        <dbReference type="ARBA" id="ARBA00033102"/>
    </source>
</evidence>
<feature type="domain" description="Quinolinate phosphoribosyl transferase C-terminal" evidence="13">
    <location>
        <begin position="138"/>
        <end position="308"/>
    </location>
</feature>
<sequence length="313" mass="34606">MSNSYEHLLPPSWKPQITAWLAEDTPSFDYGGYVVGEVEREAFLFGKGKIPAVLAGSPFFTEVFAQLGCQVEWHIKEGETFEPIKHVATVKGKARHLLLGERVALNMLARCSGIATQYASYSFHYKHKPNSLHPLRSKKIKDLARGYGYNGIIAGTRKTTPGFRLVEKYGMLVGGIDPHRHDLSSMIMLKDNHIWSSGSITAAVQQARSVGGFSLLLDVEVGSEAEADEAIDAGADIVMLDNIEGEELVSVARKLKQKWQGKRKFLFETSGNITEANLQARAINAPEIDILSTSVVHQSVQHIDFSLKIQMPK</sequence>
<name>A0AA39PUH8_9AGAR</name>
<dbReference type="SUPFAM" id="SSF51690">
    <property type="entry name" value="Nicotinate/Quinolinate PRTase C-terminal domain-like"/>
    <property type="match status" value="1"/>
</dbReference>
<dbReference type="NCBIfam" id="TIGR00078">
    <property type="entry name" value="nadC"/>
    <property type="match status" value="1"/>
</dbReference>
<evidence type="ECO:0000256" key="11">
    <source>
        <dbReference type="ARBA" id="ARBA00047445"/>
    </source>
</evidence>
<evidence type="ECO:0000256" key="2">
    <source>
        <dbReference type="ARBA" id="ARBA00004893"/>
    </source>
</evidence>
<comment type="similarity">
    <text evidence="3 12">Belongs to the NadC/ModD family.</text>
</comment>
<dbReference type="Pfam" id="PF01729">
    <property type="entry name" value="QRPTase_C"/>
    <property type="match status" value="1"/>
</dbReference>
<evidence type="ECO:0000313" key="15">
    <source>
        <dbReference type="EMBL" id="KAK0490787.1"/>
    </source>
</evidence>
<evidence type="ECO:0000256" key="8">
    <source>
        <dbReference type="ARBA" id="ARBA00022676"/>
    </source>
</evidence>
<dbReference type="InterPro" id="IPR004393">
    <property type="entry name" value="NadC"/>
</dbReference>